<dbReference type="InterPro" id="IPR029070">
    <property type="entry name" value="Chitinase_insertion_sf"/>
</dbReference>
<name>S2JRP1_MUCC1</name>
<dbReference type="GO" id="GO:0005576">
    <property type="term" value="C:extracellular region"/>
    <property type="evidence" value="ECO:0007669"/>
    <property type="project" value="TreeGrafter"/>
</dbReference>
<dbReference type="Gene3D" id="3.10.50.10">
    <property type="match status" value="1"/>
</dbReference>
<dbReference type="SMART" id="SM00636">
    <property type="entry name" value="Glyco_18"/>
    <property type="match status" value="1"/>
</dbReference>
<evidence type="ECO:0000313" key="3">
    <source>
        <dbReference type="EMBL" id="EPB91192.1"/>
    </source>
</evidence>
<dbReference type="InterPro" id="IPR017853">
    <property type="entry name" value="GH"/>
</dbReference>
<feature type="domain" description="GH18" evidence="2">
    <location>
        <begin position="44"/>
        <end position="427"/>
    </location>
</feature>
<dbReference type="InterPro" id="IPR011583">
    <property type="entry name" value="Chitinase_II/V-like_cat"/>
</dbReference>
<evidence type="ECO:0000256" key="1">
    <source>
        <dbReference type="SAM" id="SignalP"/>
    </source>
</evidence>
<dbReference type="SUPFAM" id="SSF51445">
    <property type="entry name" value="(Trans)glycosidases"/>
    <property type="match status" value="1"/>
</dbReference>
<dbReference type="eggNOG" id="KOG2806">
    <property type="taxonomic scope" value="Eukaryota"/>
</dbReference>
<evidence type="ECO:0000313" key="4">
    <source>
        <dbReference type="Proteomes" id="UP000014254"/>
    </source>
</evidence>
<sequence length="438" mass="48590">MKLAHLSILIVSTALLLINTSIAALTATTVSGAKAGVLKSHSKRVLTGYFPNYLYETFLPSDIDFSAYTHINYAFALVNNGSTPIWDDSGVFNASVDYSFQNLVNLAHEAGTKVMISCGGWTGGLNYSSMVASPTSRQEFIQWSIDYISKYNLAGVDLDWEYPNDPGPGCNQYSPEDASNFLLLIKELREALDETFPNKHKEITLAVFVVPWGPGQEVKDVSAFVPYVDRFQVMVFELNFATDPLSGPNAPFMTETGKGSPYGFVESIEYWYAAGVPYNKLVGGVPFFGRARTLLATENPITQYNPAETPFRPFGDQDDGPFTNPYCPSDSQPQSGQWKYKNLRSQGLLPTPTTAAAPWIRHFDEITKTPWLYNPTNHQYISYDDPVSIGIKTEWAIEKGLAGLFCWSVEQDNGELLDAMRPILQCNNPPLTPTKTIQ</sequence>
<dbReference type="Gene3D" id="3.20.20.80">
    <property type="entry name" value="Glycosidases"/>
    <property type="match status" value="1"/>
</dbReference>
<keyword evidence="1" id="KW-0732">Signal</keyword>
<dbReference type="OMA" id="VESIEYW"/>
<dbReference type="InParanoid" id="S2JRP1"/>
<dbReference type="Pfam" id="PF00704">
    <property type="entry name" value="Glyco_hydro_18"/>
    <property type="match status" value="1"/>
</dbReference>
<dbReference type="SUPFAM" id="SSF54556">
    <property type="entry name" value="Chitinase insertion domain"/>
    <property type="match status" value="1"/>
</dbReference>
<dbReference type="STRING" id="1220926.S2JRP1"/>
<proteinExistence type="predicted"/>
<dbReference type="PANTHER" id="PTHR11177">
    <property type="entry name" value="CHITINASE"/>
    <property type="match status" value="1"/>
</dbReference>
<dbReference type="PANTHER" id="PTHR11177:SF317">
    <property type="entry name" value="CHITINASE 12-RELATED"/>
    <property type="match status" value="1"/>
</dbReference>
<dbReference type="InterPro" id="IPR001223">
    <property type="entry name" value="Glyco_hydro18_cat"/>
</dbReference>
<dbReference type="GO" id="GO:0005975">
    <property type="term" value="P:carbohydrate metabolic process"/>
    <property type="evidence" value="ECO:0007669"/>
    <property type="project" value="InterPro"/>
</dbReference>
<feature type="chain" id="PRO_5004497476" description="GH18 domain-containing protein" evidence="1">
    <location>
        <begin position="24"/>
        <end position="438"/>
    </location>
</feature>
<organism evidence="3 4">
    <name type="scientific">Mucor circinelloides f. circinelloides (strain 1006PhL)</name>
    <name type="common">Mucormycosis agent</name>
    <name type="synonym">Calyptromyces circinelloides</name>
    <dbReference type="NCBI Taxonomy" id="1220926"/>
    <lineage>
        <taxon>Eukaryota</taxon>
        <taxon>Fungi</taxon>
        <taxon>Fungi incertae sedis</taxon>
        <taxon>Mucoromycota</taxon>
        <taxon>Mucoromycotina</taxon>
        <taxon>Mucoromycetes</taxon>
        <taxon>Mucorales</taxon>
        <taxon>Mucorineae</taxon>
        <taxon>Mucoraceae</taxon>
        <taxon>Mucor</taxon>
    </lineage>
</organism>
<dbReference type="GO" id="GO:0006032">
    <property type="term" value="P:chitin catabolic process"/>
    <property type="evidence" value="ECO:0007669"/>
    <property type="project" value="TreeGrafter"/>
</dbReference>
<reference evidence="4" key="1">
    <citation type="submission" date="2013-05" db="EMBL/GenBank/DDBJ databases">
        <title>The Genome sequence of Mucor circinelloides f. circinelloides 1006PhL.</title>
        <authorList>
            <consortium name="The Broad Institute Genomics Platform"/>
            <person name="Cuomo C."/>
            <person name="Earl A."/>
            <person name="Findley K."/>
            <person name="Lee S.C."/>
            <person name="Walker B."/>
            <person name="Young S."/>
            <person name="Zeng Q."/>
            <person name="Gargeya S."/>
            <person name="Fitzgerald M."/>
            <person name="Haas B."/>
            <person name="Abouelleil A."/>
            <person name="Allen A.W."/>
            <person name="Alvarado L."/>
            <person name="Arachchi H.M."/>
            <person name="Berlin A.M."/>
            <person name="Chapman S.B."/>
            <person name="Gainer-Dewar J."/>
            <person name="Goldberg J."/>
            <person name="Griggs A."/>
            <person name="Gujja S."/>
            <person name="Hansen M."/>
            <person name="Howarth C."/>
            <person name="Imamovic A."/>
            <person name="Ireland A."/>
            <person name="Larimer J."/>
            <person name="McCowan C."/>
            <person name="Murphy C."/>
            <person name="Pearson M."/>
            <person name="Poon T.W."/>
            <person name="Priest M."/>
            <person name="Roberts A."/>
            <person name="Saif S."/>
            <person name="Shea T."/>
            <person name="Sisk P."/>
            <person name="Sykes S."/>
            <person name="Wortman J."/>
            <person name="Nusbaum C."/>
            <person name="Birren B."/>
        </authorList>
    </citation>
    <scope>NUCLEOTIDE SEQUENCE [LARGE SCALE GENOMIC DNA]</scope>
    <source>
        <strain evidence="4">1006PhL</strain>
    </source>
</reference>
<dbReference type="VEuPathDB" id="FungiDB:HMPREF1544_01897"/>
<evidence type="ECO:0000259" key="2">
    <source>
        <dbReference type="PROSITE" id="PS51910"/>
    </source>
</evidence>
<dbReference type="AlphaFoldDB" id="S2JRP1"/>
<feature type="signal peptide" evidence="1">
    <location>
        <begin position="1"/>
        <end position="23"/>
    </location>
</feature>
<dbReference type="PROSITE" id="PS51910">
    <property type="entry name" value="GH18_2"/>
    <property type="match status" value="1"/>
</dbReference>
<protein>
    <recommendedName>
        <fullName evidence="2">GH18 domain-containing protein</fullName>
    </recommendedName>
</protein>
<dbReference type="GO" id="GO:0008061">
    <property type="term" value="F:chitin binding"/>
    <property type="evidence" value="ECO:0007669"/>
    <property type="project" value="InterPro"/>
</dbReference>
<dbReference type="OrthoDB" id="76388at2759"/>
<accession>S2JRP1</accession>
<dbReference type="Proteomes" id="UP000014254">
    <property type="component" value="Unassembled WGS sequence"/>
</dbReference>
<gene>
    <name evidence="3" type="ORF">HMPREF1544_01897</name>
</gene>
<dbReference type="GO" id="GO:0004568">
    <property type="term" value="F:chitinase activity"/>
    <property type="evidence" value="ECO:0007669"/>
    <property type="project" value="TreeGrafter"/>
</dbReference>
<keyword evidence="4" id="KW-1185">Reference proteome</keyword>
<dbReference type="InterPro" id="IPR050314">
    <property type="entry name" value="Glycosyl_Hydrlase_18"/>
</dbReference>
<dbReference type="EMBL" id="KE123911">
    <property type="protein sequence ID" value="EPB91192.1"/>
    <property type="molecule type" value="Genomic_DNA"/>
</dbReference>